<protein>
    <submittedName>
        <fullName evidence="1">19795_t:CDS:1</fullName>
    </submittedName>
</protein>
<organism evidence="1 2">
    <name type="scientific">Racocetra persica</name>
    <dbReference type="NCBI Taxonomy" id="160502"/>
    <lineage>
        <taxon>Eukaryota</taxon>
        <taxon>Fungi</taxon>
        <taxon>Fungi incertae sedis</taxon>
        <taxon>Mucoromycota</taxon>
        <taxon>Glomeromycotina</taxon>
        <taxon>Glomeromycetes</taxon>
        <taxon>Diversisporales</taxon>
        <taxon>Gigasporaceae</taxon>
        <taxon>Racocetra</taxon>
    </lineage>
</organism>
<accession>A0ACA9NI99</accession>
<evidence type="ECO:0000313" key="2">
    <source>
        <dbReference type="Proteomes" id="UP000789920"/>
    </source>
</evidence>
<keyword evidence="2" id="KW-1185">Reference proteome</keyword>
<name>A0ACA9NI99_9GLOM</name>
<comment type="caution">
    <text evidence="1">The sequence shown here is derived from an EMBL/GenBank/DDBJ whole genome shotgun (WGS) entry which is preliminary data.</text>
</comment>
<proteinExistence type="predicted"/>
<dbReference type="EMBL" id="CAJVQC010014452">
    <property type="protein sequence ID" value="CAG8657324.1"/>
    <property type="molecule type" value="Genomic_DNA"/>
</dbReference>
<reference evidence="1" key="1">
    <citation type="submission" date="2021-06" db="EMBL/GenBank/DDBJ databases">
        <authorList>
            <person name="Kallberg Y."/>
            <person name="Tangrot J."/>
            <person name="Rosling A."/>
        </authorList>
    </citation>
    <scope>NUCLEOTIDE SEQUENCE</scope>
    <source>
        <strain evidence="1">MA461A</strain>
    </source>
</reference>
<dbReference type="Proteomes" id="UP000789920">
    <property type="component" value="Unassembled WGS sequence"/>
</dbReference>
<gene>
    <name evidence="1" type="ORF">RPERSI_LOCUS8126</name>
</gene>
<sequence length="104" mass="12327">MASANRMILTLFTSKSCSLCIDAKYTIDQVRRKIPFDLIQKDIKLSENSVWFHKYKYDIPVLHLNDQFLFKHKVKQDKLELVLKRFQETGKISSEFVDEEVKTD</sequence>
<evidence type="ECO:0000313" key="1">
    <source>
        <dbReference type="EMBL" id="CAG8657324.1"/>
    </source>
</evidence>